<dbReference type="Gene3D" id="1.10.540.10">
    <property type="entry name" value="Acyl-CoA dehydrogenase/oxidase, N-terminal domain"/>
    <property type="match status" value="1"/>
</dbReference>
<keyword evidence="4 6" id="KW-0274">FAD</keyword>
<feature type="domain" description="Acyl-CoA oxidase/dehydrogenase middle" evidence="8">
    <location>
        <begin position="126"/>
        <end position="221"/>
    </location>
</feature>
<dbReference type="PANTHER" id="PTHR43292:SF4">
    <property type="entry name" value="ACYL-COA DEHYDROGENASE FADE34"/>
    <property type="match status" value="1"/>
</dbReference>
<dbReference type="InterPro" id="IPR009075">
    <property type="entry name" value="AcylCo_DH/oxidase_C"/>
</dbReference>
<dbReference type="Proteomes" id="UP001216253">
    <property type="component" value="Unassembled WGS sequence"/>
</dbReference>
<dbReference type="InterPro" id="IPR006089">
    <property type="entry name" value="Acyl-CoA_DH_CS"/>
</dbReference>
<keyword evidence="3 6" id="KW-0285">Flavoprotein</keyword>
<dbReference type="Gene3D" id="2.40.110.10">
    <property type="entry name" value="Butyryl-CoA Dehydrogenase, subunit A, domain 2"/>
    <property type="match status" value="1"/>
</dbReference>
<reference evidence="10 11" key="1">
    <citation type="submission" date="2023-03" db="EMBL/GenBank/DDBJ databases">
        <title>NovoSphingobium album sp. nov. isolated from polycyclic aromatic hydrocarbons- and heavy-metal polluted soil.</title>
        <authorList>
            <person name="Liu Z."/>
            <person name="Wang K."/>
        </authorList>
    </citation>
    <scope>NUCLEOTIDE SEQUENCE [LARGE SCALE GENOMIC DNA]</scope>
    <source>
        <strain evidence="10 11">H3SJ31-1</strain>
    </source>
</reference>
<keyword evidence="11" id="KW-1185">Reference proteome</keyword>
<dbReference type="SUPFAM" id="SSF56645">
    <property type="entry name" value="Acyl-CoA dehydrogenase NM domain-like"/>
    <property type="match status" value="1"/>
</dbReference>
<dbReference type="Pfam" id="PF02770">
    <property type="entry name" value="Acyl-CoA_dh_M"/>
    <property type="match status" value="1"/>
</dbReference>
<keyword evidence="5 6" id="KW-0560">Oxidoreductase</keyword>
<evidence type="ECO:0000259" key="9">
    <source>
        <dbReference type="Pfam" id="PF02771"/>
    </source>
</evidence>
<evidence type="ECO:0000256" key="6">
    <source>
        <dbReference type="RuleBase" id="RU362125"/>
    </source>
</evidence>
<dbReference type="InterPro" id="IPR013786">
    <property type="entry name" value="AcylCoA_DH/ox_N"/>
</dbReference>
<dbReference type="InterPro" id="IPR036250">
    <property type="entry name" value="AcylCo_DH-like_C"/>
</dbReference>
<dbReference type="EMBL" id="JARESE010000085">
    <property type="protein sequence ID" value="MDE8654512.1"/>
    <property type="molecule type" value="Genomic_DNA"/>
</dbReference>
<organism evidence="10 11">
    <name type="scientific">Novosphingobium album</name>
    <name type="common">ex Liu et al. 2023</name>
    <dbReference type="NCBI Taxonomy" id="3031130"/>
    <lineage>
        <taxon>Bacteria</taxon>
        <taxon>Pseudomonadati</taxon>
        <taxon>Pseudomonadota</taxon>
        <taxon>Alphaproteobacteria</taxon>
        <taxon>Sphingomonadales</taxon>
        <taxon>Sphingomonadaceae</taxon>
        <taxon>Novosphingobium</taxon>
    </lineage>
</organism>
<dbReference type="PANTHER" id="PTHR43292">
    <property type="entry name" value="ACYL-COA DEHYDROGENASE"/>
    <property type="match status" value="1"/>
</dbReference>
<evidence type="ECO:0000256" key="5">
    <source>
        <dbReference type="ARBA" id="ARBA00023002"/>
    </source>
</evidence>
<dbReference type="InterPro" id="IPR009100">
    <property type="entry name" value="AcylCoA_DH/oxidase_NM_dom_sf"/>
</dbReference>
<name>A0ABT5WXA6_9SPHN</name>
<evidence type="ECO:0000256" key="3">
    <source>
        <dbReference type="ARBA" id="ARBA00022630"/>
    </source>
</evidence>
<feature type="domain" description="Acyl-CoA dehydrogenase/oxidase C-terminal" evidence="7">
    <location>
        <begin position="271"/>
        <end position="377"/>
    </location>
</feature>
<evidence type="ECO:0000313" key="10">
    <source>
        <dbReference type="EMBL" id="MDE8654512.1"/>
    </source>
</evidence>
<dbReference type="Pfam" id="PF02771">
    <property type="entry name" value="Acyl-CoA_dh_N"/>
    <property type="match status" value="1"/>
</dbReference>
<evidence type="ECO:0000259" key="7">
    <source>
        <dbReference type="Pfam" id="PF00441"/>
    </source>
</evidence>
<dbReference type="InterPro" id="IPR006091">
    <property type="entry name" value="Acyl-CoA_Oxase/DH_mid-dom"/>
</dbReference>
<protein>
    <submittedName>
        <fullName evidence="10">Acyl-CoA dehydrogenase family protein</fullName>
    </submittedName>
</protein>
<dbReference type="InterPro" id="IPR037069">
    <property type="entry name" value="AcylCoA_DH/ox_N_sf"/>
</dbReference>
<sequence>MQTAPPLPHFDEQALRADVRQFLADERARGTLPRYGHAWTHHDRAFSRRCATHGYVAMTWPRAHGGYARSAAERFVVCEELLAAGAPLGAHWIADRQTGPQILRHGREAVQRAVLPGIAAGEITCAIGMSEPDAGSDLAAVRTRAEKVAGGWRLDGRKIWTTNAQNADYIVVLCRTDPPEGKARQAGLSQLVVDMRAAGVSVRPLMTLPGTREFNEVLFDAVFVPDDWLLGERGAGWRLVTEELAFERSGPDRYLSSFGVLRAALDALGPAPDRGMARAIGRIVARLAAVRALSVEIAGLLDAGASPRTEASMMKELGTTLEQDIVELAREAIALRPGRGTGAIGEALATAILSAPSFSLRGGTREILQGIVARELLR</sequence>
<dbReference type="RefSeq" id="WP_275230626.1">
    <property type="nucleotide sequence ID" value="NZ_JARESE010000085.1"/>
</dbReference>
<comment type="caution">
    <text evidence="10">The sequence shown here is derived from an EMBL/GenBank/DDBJ whole genome shotgun (WGS) entry which is preliminary data.</text>
</comment>
<dbReference type="SUPFAM" id="SSF47203">
    <property type="entry name" value="Acyl-CoA dehydrogenase C-terminal domain-like"/>
    <property type="match status" value="1"/>
</dbReference>
<evidence type="ECO:0000313" key="11">
    <source>
        <dbReference type="Proteomes" id="UP001216253"/>
    </source>
</evidence>
<dbReference type="InterPro" id="IPR052161">
    <property type="entry name" value="Mycobact_Acyl-CoA_DH"/>
</dbReference>
<comment type="similarity">
    <text evidence="2 6">Belongs to the acyl-CoA dehydrogenase family.</text>
</comment>
<comment type="cofactor">
    <cofactor evidence="1 6">
        <name>FAD</name>
        <dbReference type="ChEBI" id="CHEBI:57692"/>
    </cofactor>
</comment>
<dbReference type="Pfam" id="PF00441">
    <property type="entry name" value="Acyl-CoA_dh_1"/>
    <property type="match status" value="1"/>
</dbReference>
<accession>A0ABT5WXA6</accession>
<evidence type="ECO:0000256" key="4">
    <source>
        <dbReference type="ARBA" id="ARBA00022827"/>
    </source>
</evidence>
<dbReference type="Gene3D" id="1.20.140.10">
    <property type="entry name" value="Butyryl-CoA Dehydrogenase, subunit A, domain 3"/>
    <property type="match status" value="1"/>
</dbReference>
<feature type="domain" description="Acyl-CoA dehydrogenase/oxidase N-terminal" evidence="9">
    <location>
        <begin position="11"/>
        <end position="122"/>
    </location>
</feature>
<proteinExistence type="inferred from homology"/>
<evidence type="ECO:0000256" key="1">
    <source>
        <dbReference type="ARBA" id="ARBA00001974"/>
    </source>
</evidence>
<evidence type="ECO:0000256" key="2">
    <source>
        <dbReference type="ARBA" id="ARBA00009347"/>
    </source>
</evidence>
<gene>
    <name evidence="10" type="ORF">PYV00_22700</name>
</gene>
<dbReference type="InterPro" id="IPR046373">
    <property type="entry name" value="Acyl-CoA_Oxase/DH_mid-dom_sf"/>
</dbReference>
<evidence type="ECO:0000259" key="8">
    <source>
        <dbReference type="Pfam" id="PF02770"/>
    </source>
</evidence>
<dbReference type="PROSITE" id="PS00072">
    <property type="entry name" value="ACYL_COA_DH_1"/>
    <property type="match status" value="1"/>
</dbReference>